<dbReference type="InParanoid" id="K1VSE0"/>
<dbReference type="InterPro" id="IPR006132">
    <property type="entry name" value="Asp/Orn_carbamoyltranf_P-bd"/>
</dbReference>
<dbReference type="Pfam" id="PF02142">
    <property type="entry name" value="MGS"/>
    <property type="match status" value="1"/>
</dbReference>
<dbReference type="Pfam" id="PF00185">
    <property type="entry name" value="OTCace"/>
    <property type="match status" value="1"/>
</dbReference>
<dbReference type="GO" id="GO:0016597">
    <property type="term" value="F:amino acid binding"/>
    <property type="evidence" value="ECO:0007669"/>
    <property type="project" value="InterPro"/>
</dbReference>
<evidence type="ECO:0000256" key="14">
    <source>
        <dbReference type="ARBA" id="ARBA00022975"/>
    </source>
</evidence>
<dbReference type="NCBIfam" id="TIGR01368">
    <property type="entry name" value="CPSaseIIsmall"/>
    <property type="match status" value="1"/>
</dbReference>
<keyword evidence="7" id="KW-0597">Phosphoprotein</keyword>
<proteinExistence type="inferred from homology"/>
<dbReference type="GO" id="GO:0004087">
    <property type="term" value="F:carbamoyl-phosphate synthase (ammonia) activity"/>
    <property type="evidence" value="ECO:0007669"/>
    <property type="project" value="UniProtKB-EC"/>
</dbReference>
<evidence type="ECO:0000256" key="13">
    <source>
        <dbReference type="ARBA" id="ARBA00022840"/>
    </source>
</evidence>
<dbReference type="FunFam" id="3.40.50.20:FF:000002">
    <property type="entry name" value="Carbamoyl-phosphate synthase large chain"/>
    <property type="match status" value="1"/>
</dbReference>
<dbReference type="GO" id="GO:0004070">
    <property type="term" value="F:aspartate carbamoyltransferase activity"/>
    <property type="evidence" value="ECO:0007669"/>
    <property type="project" value="UniProtKB-EC"/>
</dbReference>
<dbReference type="Gene3D" id="3.20.20.140">
    <property type="entry name" value="Metal-dependent hydrolases"/>
    <property type="match status" value="1"/>
</dbReference>
<dbReference type="InterPro" id="IPR005479">
    <property type="entry name" value="CPAse_ATP-bd"/>
</dbReference>
<evidence type="ECO:0000256" key="10">
    <source>
        <dbReference type="ARBA" id="ARBA00022737"/>
    </source>
</evidence>
<dbReference type="PROSITE" id="PS51273">
    <property type="entry name" value="GATASE_TYPE_1"/>
    <property type="match status" value="1"/>
</dbReference>
<dbReference type="Gene3D" id="3.40.50.880">
    <property type="match status" value="1"/>
</dbReference>
<dbReference type="InterPro" id="IPR032466">
    <property type="entry name" value="Metal_Hydrolase"/>
</dbReference>
<evidence type="ECO:0000256" key="28">
    <source>
        <dbReference type="SAM" id="MobiDB-lite"/>
    </source>
</evidence>
<dbReference type="Gene3D" id="3.30.1490.20">
    <property type="entry name" value="ATP-grasp fold, A domain"/>
    <property type="match status" value="1"/>
</dbReference>
<dbReference type="NCBIfam" id="NF002032">
    <property type="entry name" value="PRK00856.1"/>
    <property type="match status" value="1"/>
</dbReference>
<dbReference type="EC" id="2.1.3.2" evidence="6"/>
<dbReference type="SUPFAM" id="SSF52317">
    <property type="entry name" value="Class I glutamine amidotransferase-like"/>
    <property type="match status" value="1"/>
</dbReference>
<comment type="similarity">
    <text evidence="18">In the N-terminal section; belongs to the CarA family.</text>
</comment>
<dbReference type="EC" id="6.3.5.5" evidence="4"/>
<dbReference type="Gene3D" id="1.10.1030.10">
    <property type="entry name" value="Carbamoyl-phosphate synthetase, large subunit oligomerisation domain"/>
    <property type="match status" value="1"/>
</dbReference>
<comment type="catalytic activity">
    <reaction evidence="21">
        <text>hydrogencarbonate + NH4(+) + 2 ATP = carbamoyl phosphate + 2 ADP + phosphate + 2 H(+)</text>
        <dbReference type="Rhea" id="RHEA:18029"/>
        <dbReference type="ChEBI" id="CHEBI:15378"/>
        <dbReference type="ChEBI" id="CHEBI:17544"/>
        <dbReference type="ChEBI" id="CHEBI:28938"/>
        <dbReference type="ChEBI" id="CHEBI:30616"/>
        <dbReference type="ChEBI" id="CHEBI:43474"/>
        <dbReference type="ChEBI" id="CHEBI:58228"/>
        <dbReference type="ChEBI" id="CHEBI:456216"/>
        <dbReference type="EC" id="6.3.4.16"/>
    </reaction>
</comment>
<dbReference type="InterPro" id="IPR002474">
    <property type="entry name" value="CarbamoylP_synth_ssu_N"/>
</dbReference>
<dbReference type="SMART" id="SM00851">
    <property type="entry name" value="MGS"/>
    <property type="match status" value="1"/>
</dbReference>
<feature type="domain" description="ATP-grasp" evidence="29">
    <location>
        <begin position="612"/>
        <end position="804"/>
    </location>
</feature>
<evidence type="ECO:0000256" key="26">
    <source>
        <dbReference type="ARBA" id="ARBA00081752"/>
    </source>
</evidence>
<dbReference type="PRINTS" id="PR00101">
    <property type="entry name" value="ATCASE"/>
</dbReference>
<dbReference type="SMART" id="SM01096">
    <property type="entry name" value="CPSase_L_D3"/>
    <property type="match status" value="1"/>
</dbReference>
<dbReference type="UniPathway" id="UPA00070">
    <property type="reaction ID" value="UER00115"/>
</dbReference>
<dbReference type="FunFam" id="3.40.50.1380:FF:000009">
    <property type="entry name" value="Carbamoyl-phosphate synthase, large subunit"/>
    <property type="match status" value="1"/>
</dbReference>
<dbReference type="STRING" id="1220162.K1VSE0"/>
<evidence type="ECO:0000256" key="17">
    <source>
        <dbReference type="ARBA" id="ARBA00043979"/>
    </source>
</evidence>
<dbReference type="SUPFAM" id="SSF52021">
    <property type="entry name" value="Carbamoyl phosphate synthetase, small subunit N-terminal domain"/>
    <property type="match status" value="1"/>
</dbReference>
<evidence type="ECO:0000256" key="15">
    <source>
        <dbReference type="ARBA" id="ARBA00023268"/>
    </source>
</evidence>
<dbReference type="InterPro" id="IPR058047">
    <property type="entry name" value="CPSase_preATP-grasp"/>
</dbReference>
<evidence type="ECO:0000256" key="19">
    <source>
        <dbReference type="ARBA" id="ARBA00043998"/>
    </source>
</evidence>
<dbReference type="EC" id="3.5.1.2" evidence="5"/>
<dbReference type="EMBL" id="AMBO01000282">
    <property type="protein sequence ID" value="EKD02477.1"/>
    <property type="molecule type" value="Genomic_DNA"/>
</dbReference>
<evidence type="ECO:0000256" key="5">
    <source>
        <dbReference type="ARBA" id="ARBA00012918"/>
    </source>
</evidence>
<dbReference type="Pfam" id="PF02787">
    <property type="entry name" value="CPSase_L_D3"/>
    <property type="match status" value="1"/>
</dbReference>
<dbReference type="PROSITE" id="PS50975">
    <property type="entry name" value="ATP_GRASP"/>
    <property type="match status" value="2"/>
</dbReference>
<dbReference type="InterPro" id="IPR036897">
    <property type="entry name" value="CarbamoylP_synth_lsu_oligo_sf"/>
</dbReference>
<reference evidence="31 32" key="1">
    <citation type="journal article" date="2012" name="Eukaryot. Cell">
        <title>Genome sequence of the Trichosporon asahii environmental strain CBS 8904.</title>
        <authorList>
            <person name="Yang R.Y."/>
            <person name="Li H.T."/>
            <person name="Zhu H."/>
            <person name="Zhou G.P."/>
            <person name="Wang M."/>
            <person name="Wang L."/>
        </authorList>
    </citation>
    <scope>NUCLEOTIDE SEQUENCE [LARGE SCALE GENOMIC DNA]</scope>
    <source>
        <strain evidence="31 32">CBS 8904</strain>
    </source>
</reference>
<dbReference type="Pfam" id="PF25596">
    <property type="entry name" value="CPSase_L_D1"/>
    <property type="match status" value="2"/>
</dbReference>
<dbReference type="Pfam" id="PF02729">
    <property type="entry name" value="OTCace_N"/>
    <property type="match status" value="1"/>
</dbReference>
<dbReference type="GO" id="GO:0006541">
    <property type="term" value="P:glutamine metabolic process"/>
    <property type="evidence" value="ECO:0007669"/>
    <property type="project" value="InterPro"/>
</dbReference>
<evidence type="ECO:0000256" key="16">
    <source>
        <dbReference type="ARBA" id="ARBA00043968"/>
    </source>
</evidence>
<dbReference type="Pfam" id="PF02786">
    <property type="entry name" value="CPSase_L_D2"/>
    <property type="match status" value="2"/>
</dbReference>
<dbReference type="PRINTS" id="PR00100">
    <property type="entry name" value="AOTCASE"/>
</dbReference>
<comment type="similarity">
    <text evidence="16">In the 3rd section; belongs to the metallo-dependent hydrolases superfamily. DHOase family. CAD subfamily.</text>
</comment>
<dbReference type="PROSITE" id="PS00867">
    <property type="entry name" value="CPSASE_2"/>
    <property type="match status" value="2"/>
</dbReference>
<dbReference type="PRINTS" id="PR00098">
    <property type="entry name" value="CPSASE"/>
</dbReference>
<dbReference type="eggNOG" id="KOG0370">
    <property type="taxonomic scope" value="Eukaryota"/>
</dbReference>
<dbReference type="InterPro" id="IPR005483">
    <property type="entry name" value="CPSase_dom"/>
</dbReference>
<dbReference type="PRINTS" id="PR00099">
    <property type="entry name" value="CPSGATASE"/>
</dbReference>
<evidence type="ECO:0000313" key="32">
    <source>
        <dbReference type="Proteomes" id="UP000006757"/>
    </source>
</evidence>
<dbReference type="FunFam" id="3.30.470.20:FF:000004">
    <property type="entry name" value="Carbamoyl-phosphate synthase (glutamine-hydrolyzing)"/>
    <property type="match status" value="1"/>
</dbReference>
<evidence type="ECO:0000256" key="20">
    <source>
        <dbReference type="ARBA" id="ARBA00044063"/>
    </source>
</evidence>
<dbReference type="SUPFAM" id="SSF52440">
    <property type="entry name" value="PreATP-grasp domain"/>
    <property type="match status" value="2"/>
</dbReference>
<dbReference type="NCBIfam" id="TIGR01369">
    <property type="entry name" value="CPSaseII_lrg"/>
    <property type="match status" value="1"/>
</dbReference>
<keyword evidence="32" id="KW-1185">Reference proteome</keyword>
<comment type="similarity">
    <text evidence="19">In the 2nd section; belongs to the CarB family.</text>
</comment>
<dbReference type="InterPro" id="IPR036901">
    <property type="entry name" value="Asp/Orn_carbamoylTrfase_sf"/>
</dbReference>
<keyword evidence="9 31" id="KW-0808">Transferase</keyword>
<keyword evidence="14" id="KW-0665">Pyrimidine biosynthesis</keyword>
<evidence type="ECO:0000256" key="24">
    <source>
        <dbReference type="ARBA" id="ARBA00049534"/>
    </source>
</evidence>
<dbReference type="Proteomes" id="UP000006757">
    <property type="component" value="Unassembled WGS sequence"/>
</dbReference>
<comment type="function">
    <text evidence="25">Multifunctional protein that encodes the first 2 enzymatic activities of the de novo pyrimidine pathway: carbamoylphosphate synthetase (CPSase; EC 6.3.5.5) and aspartate transcarbamylase (ATCase; EC 2.1.3.2). The CPSase-function is accomplished in 2 steps, by a glutamine-dependent amidotransferase activity (GATase) that binds and cleaves glutamine to produce ammonia, followed by an ammonium-dependent carbamoyl phosphate synthetase, which reacts with the ammonia, hydrogencarbonate and ATP to form carbamoyl phosphate. The endogenously produced carbamoyl phosphate is sequestered and channeled to the ATCase active site. ATCase then catalyzes the formation of carbamoyl-L-aspartate from L-aspartate and carbamoyl phosphate.</text>
</comment>
<comment type="catalytic activity">
    <reaction evidence="22">
        <text>hydrogencarbonate + L-glutamine + 2 ATP + H2O = carbamoyl phosphate + L-glutamate + 2 ADP + phosphate + 2 H(+)</text>
        <dbReference type="Rhea" id="RHEA:18633"/>
        <dbReference type="ChEBI" id="CHEBI:15377"/>
        <dbReference type="ChEBI" id="CHEBI:15378"/>
        <dbReference type="ChEBI" id="CHEBI:17544"/>
        <dbReference type="ChEBI" id="CHEBI:29985"/>
        <dbReference type="ChEBI" id="CHEBI:30616"/>
        <dbReference type="ChEBI" id="CHEBI:43474"/>
        <dbReference type="ChEBI" id="CHEBI:58228"/>
        <dbReference type="ChEBI" id="CHEBI:58359"/>
        <dbReference type="ChEBI" id="CHEBI:456216"/>
        <dbReference type="EC" id="6.3.5.5"/>
    </reaction>
</comment>
<comment type="pathway">
    <text evidence="2">Pyrimidine metabolism; UMP biosynthesis via de novo pathway; (S)-dihydroorotate from bicarbonate: step 1/3.</text>
</comment>
<evidence type="ECO:0000256" key="21">
    <source>
        <dbReference type="ARBA" id="ARBA00047359"/>
    </source>
</evidence>
<evidence type="ECO:0000256" key="6">
    <source>
        <dbReference type="ARBA" id="ARBA00013008"/>
    </source>
</evidence>
<evidence type="ECO:0000256" key="27">
    <source>
        <dbReference type="PROSITE-ProRule" id="PRU00409"/>
    </source>
</evidence>
<feature type="domain" description="MGS-like" evidence="30">
    <location>
        <begin position="1403"/>
        <end position="1555"/>
    </location>
</feature>
<evidence type="ECO:0000256" key="9">
    <source>
        <dbReference type="ARBA" id="ARBA00022679"/>
    </source>
</evidence>
<evidence type="ECO:0000256" key="8">
    <source>
        <dbReference type="ARBA" id="ARBA00022598"/>
    </source>
</evidence>
<evidence type="ECO:0000256" key="23">
    <source>
        <dbReference type="ARBA" id="ARBA00048859"/>
    </source>
</evidence>
<dbReference type="EC" id="6.3.4.16" evidence="20"/>
<feature type="domain" description="ATP-grasp" evidence="29">
    <location>
        <begin position="1147"/>
        <end position="1338"/>
    </location>
</feature>
<dbReference type="FunFam" id="3.40.50.1370:FF:000002">
    <property type="entry name" value="Aspartate carbamoyltransferase 2"/>
    <property type="match status" value="1"/>
</dbReference>
<dbReference type="PANTHER" id="PTHR11405:SF5">
    <property type="entry name" value="CAD PROTEIN"/>
    <property type="match status" value="1"/>
</dbReference>
<evidence type="ECO:0000256" key="11">
    <source>
        <dbReference type="ARBA" id="ARBA00022741"/>
    </source>
</evidence>
<comment type="caution">
    <text evidence="31">The sequence shown here is derived from an EMBL/GenBank/DDBJ whole genome shotgun (WGS) entry which is preliminary data.</text>
</comment>
<dbReference type="FunFam" id="3.50.30.20:FF:000002">
    <property type="entry name" value="Carbamoyl-phosphate synthase 1, mitochondrial"/>
    <property type="match status" value="1"/>
</dbReference>
<evidence type="ECO:0000259" key="29">
    <source>
        <dbReference type="PROSITE" id="PS50975"/>
    </source>
</evidence>
<dbReference type="HOGENOM" id="CLU_000513_2_1_1"/>
<dbReference type="OMA" id="WSPFNGK"/>
<dbReference type="SUPFAM" id="SSF52335">
    <property type="entry name" value="Methylglyoxal synthase-like"/>
    <property type="match status" value="1"/>
</dbReference>
<evidence type="ECO:0000313" key="31">
    <source>
        <dbReference type="EMBL" id="EKD02477.1"/>
    </source>
</evidence>
<evidence type="ECO:0000256" key="3">
    <source>
        <dbReference type="ARBA" id="ARBA00004852"/>
    </source>
</evidence>
<dbReference type="InterPro" id="IPR006130">
    <property type="entry name" value="Asp/Orn_carbamoylTrfase"/>
</dbReference>
<dbReference type="FunFam" id="3.30.470.20:FF:000001">
    <property type="entry name" value="Carbamoyl-phosphate synthase large chain"/>
    <property type="match status" value="1"/>
</dbReference>
<keyword evidence="12" id="KW-0378">Hydrolase</keyword>
<dbReference type="InterPro" id="IPR002082">
    <property type="entry name" value="Asp_carbamoyltransf"/>
</dbReference>
<dbReference type="NCBIfam" id="NF003671">
    <property type="entry name" value="PRK05294.1"/>
    <property type="match status" value="1"/>
</dbReference>
<dbReference type="InterPro" id="IPR013815">
    <property type="entry name" value="ATP_grasp_subdomain_1"/>
</dbReference>
<dbReference type="PROSITE" id="PS00097">
    <property type="entry name" value="CARBAMOYLTRANSFERASE"/>
    <property type="match status" value="1"/>
</dbReference>
<dbReference type="GO" id="GO:0044205">
    <property type="term" value="P:'de novo' UMP biosynthetic process"/>
    <property type="evidence" value="ECO:0007669"/>
    <property type="project" value="UniProtKB-UniPathway"/>
</dbReference>
<keyword evidence="8" id="KW-0436">Ligase</keyword>
<sequence>MVSSSHDETKPTGGSGLLARKTTVQVPSPKLPPGSLYPPASGKGVDFMAGETDWNDAMGEGDMVLELADGLALSGHSFGAHKSVSGECVFQTGMVGYPESLTDPSYESQILILTYPLVGNYGVPEREQHDAAAALLDKLPLEFEASKVHVAALIIANYHPSFSHHLAKSSLGEWLKEQGVPAMWGVDTRMLTKRLREGGSTLGRVLVRKEGVLNKVSGLLSGSNDWSANFETIPFADPNKVNLVAKVSTKQPTVYTALTGVEPVLNPKTGKTIRVLAVDVGMKWNQIRCFRKRGVEVKVVPWDYDFNKEAGTYDGLFISNGPGDPSMATATIENIKVALQTSKVPIFGICLGHQLIALASGAQTRKMKYGNRGMNIPCTCATSGRCYITSQNHGYEVDVSTLQDGWEPLFTNANDGSNEGIWTGKNGKPFFSVQFHPESAPGPRDTEFLFDVFINSIVATAAEGRLVSIDMPGGELSVHRKRLPKVNVNKVLVLGSGGLSIGQAGEFDYSGSQAIKALKEEGIYTILINPNIATIQTSKGLADKVYFLPVTPEFVRKVIKHEKPDGIYCTFGGQTALNVGIQLKDEFESLGVKVLGTPIDTVITTEDRDLFAKAMEEIGEKCADSSSANNLQEAIDAANRIGYPLIVRAAYALGGLGSGFATNEEELVELCNKAFATSPQVLVERSMKGWKEVEYEVVRDCMDNCITVCNMENFDPLGIHTGDSIVVAPSQTLSDADYNMLRTTAVNVIRHLGVVGECNIQYALNPFSKEYCIIEVNARLSRSSALASKATGYPLAFIAAKLGLNIPLNEIRNSVTKKTTACFEPSLDYCVVKIPRWDLKKFNRVSTALSSSMKSVGEVMAIGRTFEETIQKAIRCIDDSWGGFGENIEIDDVDHELANPTDKRLFAIATALKRGYSVDKINQLSNIDPWFLRRLERLSKTEGVLSKYNASTIPRELLRNAKQLGFSDRQIASAINSTELAVRGLRLEAGMMPFVKQIDTVAAEFPAFTNYLYTTYNASEHDVDFNDNGVMVLGSGVYRIGSSVEFDWCAVRAIRTIRENGFKTVMINYNPETVSTDYDEADKLYFENISLETVLDIYDLEHSAGVVLSMGGQTPNNIALALHRQNVKIFGTSPEMIDNAENRYKFSRMLDKIDVDQPLWKELTSFSEAKSFCDNVGYPVLVRPSYVLSGAAMNVVFSEDDLQSYLGQAAEVSRDHPVVISKYIEDAQGIEMDAVAKDGKMVMHYISEHVENAGVHSGDATLVLPPQDLDPETIRKIEVATQKIGQALNVTGPYNIQFIAKNNEIKVIECNLRAARSFPFVSKVTGVDAIEIATKVMLGLPVTPYPDVKMPPNYVGVKVPQFSFSRLSGADPILGVEMASTGEVACFGKDRYDAYLKALISTGIRPPKKNVLLSIGSFKEKLEMLPSVHKLHRMGYNLFATAGTADFIQEHGIPVKYLEALGEDDESDPQKAEYSLSQHLANNVIDLYINLPSKNRYRRPASYISKGYRSRRMAVDFAVPLITNVKCAKLFIEAIIRKPAFDISSVDYKTSHETFTFPGLVSVQSFVPGAAEPNSDDFSEATQAAIKGGFTIIQMVPQGLKSTVEDEISLQKAQQNASGAAHCDYFFSVAATEDNASRLGDAIAAGAKALFIPFNNLSTVNKVASVAQHFAAWPQDKPIVTDARGTDLASILLLASLNNRNIHIASVSTRDDITLISLAKEKGLAVTCDVAIYALFYSQHDYPEAAKVLPSVLAMLLVTFLSILHGYIFDVNGRRSLNPAIEYGPHVMIGNPEQTSLQTLSTPPHTLQAPSGMPRLASGVLSSFSPSLLLSRLSTMATSVPILAFNDVYRVQQRYVPQPGCPDPPNAFPPDAEIKVGQFAQLVYDLRAQWPLRKPGLAEGGSDDDGRDGLFLFAGDVFSPSVESSVTRGSHMDILSVKQFTRDDLHALFNLASEMRTQVERHGSVDTLRGRVLCTLFYEPSTRTSASFETAMKRCGGEVVQVTASASSVLKGESLQDTIRTVGCYADAIVLRHPEVGSAKLASKCSPVPIVNAGDGIGEHPSQSLLDVFCIREELGSVNGITITLIGDLKNGRTVHSLVKLLSLYDVSLNFVSPPSLAMPDYVKQEASRANIPWKEYTNLDECIAQSDVLYVTRVQKERFESLAEYEAVKDMYIINNDVLKRAKESAIVMHPLPRVNEIDPEVDFDSRRAAYFRQMRYGLFVRMALLTMVLGA</sequence>
<dbReference type="Gene3D" id="3.50.30.20">
    <property type="entry name" value="Carbamoyl-phosphate synthase small subunit, N-terminal domain"/>
    <property type="match status" value="1"/>
</dbReference>
<dbReference type="SMART" id="SM01097">
    <property type="entry name" value="CPSase_sm_chain"/>
    <property type="match status" value="1"/>
</dbReference>
<evidence type="ECO:0000256" key="1">
    <source>
        <dbReference type="ARBA" id="ARBA00001947"/>
    </source>
</evidence>
<evidence type="ECO:0000256" key="22">
    <source>
        <dbReference type="ARBA" id="ARBA00048816"/>
    </source>
</evidence>
<keyword evidence="11 27" id="KW-0547">Nucleotide-binding</keyword>
<feature type="compositionally biased region" description="Basic and acidic residues" evidence="28">
    <location>
        <begin position="1"/>
        <end position="10"/>
    </location>
</feature>
<keyword evidence="10" id="KW-0677">Repeat</keyword>
<dbReference type="Gene3D" id="3.40.50.20">
    <property type="match status" value="2"/>
</dbReference>
<dbReference type="FunFam" id="3.30.1490.20:FF:000001">
    <property type="entry name" value="Carbamoyl-phosphate synthase large chain"/>
    <property type="match status" value="1"/>
</dbReference>
<dbReference type="InterPro" id="IPR011607">
    <property type="entry name" value="MGS-like_dom"/>
</dbReference>
<dbReference type="GO" id="GO:0046872">
    <property type="term" value="F:metal ion binding"/>
    <property type="evidence" value="ECO:0007669"/>
    <property type="project" value="InterPro"/>
</dbReference>
<dbReference type="NCBIfam" id="TIGR00670">
    <property type="entry name" value="asp_carb_tr"/>
    <property type="match status" value="1"/>
</dbReference>
<dbReference type="FunFam" id="3.40.50.20:FF:000011">
    <property type="entry name" value="CAD protein-like isoform X1"/>
    <property type="match status" value="1"/>
</dbReference>
<dbReference type="NCBIfam" id="NF009455">
    <property type="entry name" value="PRK12815.1"/>
    <property type="match status" value="1"/>
</dbReference>
<dbReference type="InterPro" id="IPR006275">
    <property type="entry name" value="CPSase_lsu"/>
</dbReference>
<dbReference type="GO" id="GO:0006526">
    <property type="term" value="P:L-arginine biosynthetic process"/>
    <property type="evidence" value="ECO:0007669"/>
    <property type="project" value="TreeGrafter"/>
</dbReference>
<dbReference type="FunCoup" id="K1VSE0">
    <property type="interactions" value="450"/>
</dbReference>
<dbReference type="FunFam" id="3.40.50.880:FF:000025">
    <property type="entry name" value="Bifunctional pyrimidine biosynthesis protein"/>
    <property type="match status" value="1"/>
</dbReference>
<dbReference type="GO" id="GO:0005524">
    <property type="term" value="F:ATP binding"/>
    <property type="evidence" value="ECO:0007669"/>
    <property type="project" value="UniProtKB-UniRule"/>
</dbReference>
<gene>
    <name evidence="31" type="ORF">A1Q2_03237</name>
</gene>
<comment type="catalytic activity">
    <reaction evidence="23">
        <text>carbamoyl phosphate + L-aspartate = N-carbamoyl-L-aspartate + phosphate + H(+)</text>
        <dbReference type="Rhea" id="RHEA:20013"/>
        <dbReference type="ChEBI" id="CHEBI:15378"/>
        <dbReference type="ChEBI" id="CHEBI:29991"/>
        <dbReference type="ChEBI" id="CHEBI:32814"/>
        <dbReference type="ChEBI" id="CHEBI:43474"/>
        <dbReference type="ChEBI" id="CHEBI:58228"/>
        <dbReference type="EC" id="2.1.3.2"/>
    </reaction>
</comment>
<dbReference type="InterPro" id="IPR029062">
    <property type="entry name" value="Class_I_gatase-like"/>
</dbReference>
<dbReference type="HAMAP" id="MF_01209">
    <property type="entry name" value="CPSase_S_chain"/>
    <property type="match status" value="1"/>
</dbReference>
<dbReference type="GO" id="GO:0004359">
    <property type="term" value="F:glutaminase activity"/>
    <property type="evidence" value="ECO:0007669"/>
    <property type="project" value="UniProtKB-EC"/>
</dbReference>
<dbReference type="NCBIfam" id="NF009475">
    <property type="entry name" value="PRK12838.1"/>
    <property type="match status" value="1"/>
</dbReference>
<dbReference type="CDD" id="cd01744">
    <property type="entry name" value="GATase1_CPSase"/>
    <property type="match status" value="1"/>
</dbReference>
<dbReference type="GO" id="GO:0005951">
    <property type="term" value="C:carbamoyl-phosphate synthase complex"/>
    <property type="evidence" value="ECO:0007669"/>
    <property type="project" value="TreeGrafter"/>
</dbReference>
<evidence type="ECO:0000256" key="18">
    <source>
        <dbReference type="ARBA" id="ARBA00043984"/>
    </source>
</evidence>
<dbReference type="InterPro" id="IPR006131">
    <property type="entry name" value="Asp_carbamoyltransf_Asp/Orn-bd"/>
</dbReference>
<dbReference type="HAMAP" id="MF_00001">
    <property type="entry name" value="Asp_carb_tr"/>
    <property type="match status" value="1"/>
</dbReference>
<dbReference type="InterPro" id="IPR036480">
    <property type="entry name" value="CarbP_synth_ssu_N_sf"/>
</dbReference>
<dbReference type="InterPro" id="IPR011761">
    <property type="entry name" value="ATP-grasp"/>
</dbReference>
<evidence type="ECO:0000256" key="7">
    <source>
        <dbReference type="ARBA" id="ARBA00022553"/>
    </source>
</evidence>
<dbReference type="PANTHER" id="PTHR11405">
    <property type="entry name" value="CARBAMOYLTRANSFERASE FAMILY MEMBER"/>
    <property type="match status" value="1"/>
</dbReference>
<dbReference type="Gene3D" id="3.40.50.1380">
    <property type="entry name" value="Methylglyoxal synthase-like domain"/>
    <property type="match status" value="1"/>
</dbReference>
<dbReference type="FunFam" id="3.40.50.1370:FF:000005">
    <property type="entry name" value="CAD protein-like isoform X1"/>
    <property type="match status" value="1"/>
</dbReference>
<keyword evidence="13 27" id="KW-0067">ATP-binding</keyword>
<evidence type="ECO:0000256" key="4">
    <source>
        <dbReference type="ARBA" id="ARBA00012738"/>
    </source>
</evidence>
<dbReference type="GO" id="GO:0006207">
    <property type="term" value="P:'de novo' pyrimidine nucleobase biosynthetic process"/>
    <property type="evidence" value="ECO:0007669"/>
    <property type="project" value="InterPro"/>
</dbReference>
<comment type="cofactor">
    <cofactor evidence="1">
        <name>Zn(2+)</name>
        <dbReference type="ChEBI" id="CHEBI:29105"/>
    </cofactor>
</comment>
<evidence type="ECO:0000256" key="12">
    <source>
        <dbReference type="ARBA" id="ARBA00022801"/>
    </source>
</evidence>
<dbReference type="FunFam" id="1.10.1030.10:FF:000001">
    <property type="entry name" value="Carbamoyl-phosphate synthase large chain"/>
    <property type="match status" value="1"/>
</dbReference>
<dbReference type="InterPro" id="IPR017926">
    <property type="entry name" value="GATASE"/>
</dbReference>
<dbReference type="InterPro" id="IPR036914">
    <property type="entry name" value="MGS-like_dom_sf"/>
</dbReference>
<dbReference type="Gene3D" id="3.40.50.1370">
    <property type="entry name" value="Aspartate/ornithine carbamoyltransferase"/>
    <property type="match status" value="2"/>
</dbReference>
<dbReference type="SUPFAM" id="SSF56059">
    <property type="entry name" value="Glutathione synthetase ATP-binding domain-like"/>
    <property type="match status" value="2"/>
</dbReference>
<comment type="catalytic activity">
    <reaction evidence="24">
        <text>L-glutamine + H2O = L-glutamate + NH4(+)</text>
        <dbReference type="Rhea" id="RHEA:15889"/>
        <dbReference type="ChEBI" id="CHEBI:15377"/>
        <dbReference type="ChEBI" id="CHEBI:28938"/>
        <dbReference type="ChEBI" id="CHEBI:29985"/>
        <dbReference type="ChEBI" id="CHEBI:58359"/>
        <dbReference type="EC" id="3.5.1.2"/>
    </reaction>
</comment>
<dbReference type="SUPFAM" id="SSF51556">
    <property type="entry name" value="Metallo-dependent hydrolases"/>
    <property type="match status" value="1"/>
</dbReference>
<dbReference type="FunFam" id="3.20.20.140:FF:000036">
    <property type="entry name" value="Carbamoyl-phosphate synthase large chain"/>
    <property type="match status" value="1"/>
</dbReference>
<accession>K1VSE0</accession>
<dbReference type="OrthoDB" id="1924069at2759"/>
<dbReference type="PROSITE" id="PS51855">
    <property type="entry name" value="MGS"/>
    <property type="match status" value="1"/>
</dbReference>
<organism evidence="31 32">
    <name type="scientific">Trichosporon asahii var. asahii (strain CBS 8904)</name>
    <name type="common">Yeast</name>
    <dbReference type="NCBI Taxonomy" id="1220162"/>
    <lineage>
        <taxon>Eukaryota</taxon>
        <taxon>Fungi</taxon>
        <taxon>Dikarya</taxon>
        <taxon>Basidiomycota</taxon>
        <taxon>Agaricomycotina</taxon>
        <taxon>Tremellomycetes</taxon>
        <taxon>Trichosporonales</taxon>
        <taxon>Trichosporonaceae</taxon>
        <taxon>Trichosporon</taxon>
    </lineage>
</organism>
<dbReference type="CDD" id="cd01423">
    <property type="entry name" value="MGS_CPS_I_III"/>
    <property type="match status" value="1"/>
</dbReference>
<dbReference type="InterPro" id="IPR016185">
    <property type="entry name" value="PreATP-grasp_dom_sf"/>
</dbReference>
<keyword evidence="15" id="KW-0511">Multifunctional enzyme</keyword>
<evidence type="ECO:0000256" key="25">
    <source>
        <dbReference type="ARBA" id="ARBA00058513"/>
    </source>
</evidence>
<dbReference type="PROSITE" id="PS00866">
    <property type="entry name" value="CPSASE_1"/>
    <property type="match status" value="2"/>
</dbReference>
<dbReference type="GO" id="GO:0004088">
    <property type="term" value="F:carbamoyl-phosphate synthase (glutamine-hydrolyzing) activity"/>
    <property type="evidence" value="ECO:0007669"/>
    <property type="project" value="UniProtKB-EC"/>
</dbReference>
<dbReference type="Pfam" id="PF00117">
    <property type="entry name" value="GATase"/>
    <property type="match status" value="1"/>
</dbReference>
<dbReference type="InterPro" id="IPR005480">
    <property type="entry name" value="CPSase_lsu_oligo"/>
</dbReference>
<feature type="region of interest" description="Disordered" evidence="28">
    <location>
        <begin position="1"/>
        <end position="40"/>
    </location>
</feature>
<dbReference type="Gene3D" id="3.30.470.20">
    <property type="entry name" value="ATP-grasp fold, B domain"/>
    <property type="match status" value="2"/>
</dbReference>
<evidence type="ECO:0000259" key="30">
    <source>
        <dbReference type="PROSITE" id="PS51855"/>
    </source>
</evidence>
<dbReference type="InterPro" id="IPR035686">
    <property type="entry name" value="CPSase_GATase1"/>
</dbReference>
<comment type="pathway">
    <text evidence="3">Pyrimidine metabolism; UMP biosynthesis via de novo pathway; (S)-dihydroorotate from bicarbonate: step 2/3.</text>
</comment>
<evidence type="ECO:0000256" key="2">
    <source>
        <dbReference type="ARBA" id="ARBA00004812"/>
    </source>
</evidence>
<dbReference type="InterPro" id="IPR006274">
    <property type="entry name" value="CarbamoylP_synth_ssu"/>
</dbReference>
<name>K1VSE0_TRIAC</name>
<dbReference type="Pfam" id="PF00988">
    <property type="entry name" value="CPSase_sm_chain"/>
    <property type="match status" value="1"/>
</dbReference>
<comment type="similarity">
    <text evidence="17">In the C-terminal section; belongs to the aspartate/ornithine carbamoyltransferase superfamily. ATCase family.</text>
</comment>
<dbReference type="SUPFAM" id="SSF53671">
    <property type="entry name" value="Aspartate/ornithine carbamoyltransferase"/>
    <property type="match status" value="1"/>
</dbReference>
<dbReference type="SUPFAM" id="SSF48108">
    <property type="entry name" value="Carbamoyl phosphate synthetase, large subunit connection domain"/>
    <property type="match status" value="1"/>
</dbReference>
<protein>
    <recommendedName>
        <fullName evidence="26">Pyrimidine-specific carbamoyl phosphate synthase-aspartate carbamoyl transferase</fullName>
        <ecNumber evidence="6">2.1.3.2</ecNumber>
        <ecNumber evidence="5">3.5.1.2</ecNumber>
        <ecNumber evidence="20">6.3.4.16</ecNumber>
        <ecNumber evidence="4">6.3.5.5</ecNumber>
    </recommendedName>
</protein>